<organism evidence="1 2">
    <name type="scientific">Candidatus Falkowbacteria bacterium RIFCSPHIGHO2_02_FULL_45_15</name>
    <dbReference type="NCBI Taxonomy" id="1797987"/>
    <lineage>
        <taxon>Bacteria</taxon>
        <taxon>Candidatus Falkowiibacteriota</taxon>
    </lineage>
</organism>
<accession>A0A1F5RMK5</accession>
<gene>
    <name evidence="1" type="ORF">A3D54_00755</name>
</gene>
<protein>
    <submittedName>
        <fullName evidence="1">Uncharacterized protein</fullName>
    </submittedName>
</protein>
<comment type="caution">
    <text evidence="1">The sequence shown here is derived from an EMBL/GenBank/DDBJ whole genome shotgun (WGS) entry which is preliminary data.</text>
</comment>
<evidence type="ECO:0000313" key="1">
    <source>
        <dbReference type="EMBL" id="OGF15670.1"/>
    </source>
</evidence>
<proteinExistence type="predicted"/>
<sequence>METTNNNQPEGVEKVFVHRSLNVFASHNLKMVMAAEGMFEFLQTLTLEVSILPLPDATYQGITFTGEAFRVQETVATVMMFLADNKGIKITADAPEGVLDDLVSLNFKLRFNPDFFVNSSDEDTPLFQGSMSAPLSSPENDGGQAIEYDVSITFIAECTLTLFDR</sequence>
<dbReference type="Proteomes" id="UP000177691">
    <property type="component" value="Unassembled WGS sequence"/>
</dbReference>
<dbReference type="AlphaFoldDB" id="A0A1F5RMK5"/>
<evidence type="ECO:0000313" key="2">
    <source>
        <dbReference type="Proteomes" id="UP000177691"/>
    </source>
</evidence>
<reference evidence="1 2" key="1">
    <citation type="journal article" date="2016" name="Nat. Commun.">
        <title>Thousands of microbial genomes shed light on interconnected biogeochemical processes in an aquifer system.</title>
        <authorList>
            <person name="Anantharaman K."/>
            <person name="Brown C.T."/>
            <person name="Hug L.A."/>
            <person name="Sharon I."/>
            <person name="Castelle C.J."/>
            <person name="Probst A.J."/>
            <person name="Thomas B.C."/>
            <person name="Singh A."/>
            <person name="Wilkins M.J."/>
            <person name="Karaoz U."/>
            <person name="Brodie E.L."/>
            <person name="Williams K.H."/>
            <person name="Hubbard S.S."/>
            <person name="Banfield J.F."/>
        </authorList>
    </citation>
    <scope>NUCLEOTIDE SEQUENCE [LARGE SCALE GENOMIC DNA]</scope>
</reference>
<name>A0A1F5RMK5_9BACT</name>
<dbReference type="EMBL" id="MFFU01000055">
    <property type="protein sequence ID" value="OGF15670.1"/>
    <property type="molecule type" value="Genomic_DNA"/>
</dbReference>